<organism evidence="1 2">
    <name type="scientific">Leucogyrophana mollusca</name>
    <dbReference type="NCBI Taxonomy" id="85980"/>
    <lineage>
        <taxon>Eukaryota</taxon>
        <taxon>Fungi</taxon>
        <taxon>Dikarya</taxon>
        <taxon>Basidiomycota</taxon>
        <taxon>Agaricomycotina</taxon>
        <taxon>Agaricomycetes</taxon>
        <taxon>Agaricomycetidae</taxon>
        <taxon>Boletales</taxon>
        <taxon>Boletales incertae sedis</taxon>
        <taxon>Leucogyrophana</taxon>
    </lineage>
</organism>
<dbReference type="EMBL" id="MU266519">
    <property type="protein sequence ID" value="KAH7921591.1"/>
    <property type="molecule type" value="Genomic_DNA"/>
</dbReference>
<proteinExistence type="predicted"/>
<name>A0ACB8B722_9AGAM</name>
<reference evidence="1" key="1">
    <citation type="journal article" date="2021" name="New Phytol.">
        <title>Evolutionary innovations through gain and loss of genes in the ectomycorrhizal Boletales.</title>
        <authorList>
            <person name="Wu G."/>
            <person name="Miyauchi S."/>
            <person name="Morin E."/>
            <person name="Kuo A."/>
            <person name="Drula E."/>
            <person name="Varga T."/>
            <person name="Kohler A."/>
            <person name="Feng B."/>
            <person name="Cao Y."/>
            <person name="Lipzen A."/>
            <person name="Daum C."/>
            <person name="Hundley H."/>
            <person name="Pangilinan J."/>
            <person name="Johnson J."/>
            <person name="Barry K."/>
            <person name="LaButti K."/>
            <person name="Ng V."/>
            <person name="Ahrendt S."/>
            <person name="Min B."/>
            <person name="Choi I.G."/>
            <person name="Park H."/>
            <person name="Plett J.M."/>
            <person name="Magnuson J."/>
            <person name="Spatafora J.W."/>
            <person name="Nagy L.G."/>
            <person name="Henrissat B."/>
            <person name="Grigoriev I.V."/>
            <person name="Yang Z.L."/>
            <person name="Xu J."/>
            <person name="Martin F.M."/>
        </authorList>
    </citation>
    <scope>NUCLEOTIDE SEQUENCE</scope>
    <source>
        <strain evidence="1">KUC20120723A-06</strain>
    </source>
</reference>
<gene>
    <name evidence="1" type="ORF">BV22DRAFT_997456</name>
</gene>
<feature type="non-terminal residue" evidence="1">
    <location>
        <position position="101"/>
    </location>
</feature>
<accession>A0ACB8B722</accession>
<evidence type="ECO:0000313" key="1">
    <source>
        <dbReference type="EMBL" id="KAH7921591.1"/>
    </source>
</evidence>
<sequence>VSDCQHLLDNFPTTLNFGNKCHYFVGAISRDAFNVACYGGYCIYSDQNSVSADLVKQGAQTTLTGCQDTKTGTVNGRTTLSGDGSNLPSICLSDGNGCGGC</sequence>
<evidence type="ECO:0000313" key="2">
    <source>
        <dbReference type="Proteomes" id="UP000790709"/>
    </source>
</evidence>
<dbReference type="Proteomes" id="UP000790709">
    <property type="component" value="Unassembled WGS sequence"/>
</dbReference>
<comment type="caution">
    <text evidence="1">The sequence shown here is derived from an EMBL/GenBank/DDBJ whole genome shotgun (WGS) entry which is preliminary data.</text>
</comment>
<feature type="non-terminal residue" evidence="1">
    <location>
        <position position="1"/>
    </location>
</feature>
<keyword evidence="2" id="KW-1185">Reference proteome</keyword>
<protein>
    <submittedName>
        <fullName evidence="1">Uncharacterized protein</fullName>
    </submittedName>
</protein>